<feature type="domain" description="Type VI lipoprotein IgE-like C-terminal" evidence="2">
    <location>
        <begin position="44"/>
        <end position="119"/>
    </location>
</feature>
<dbReference type="RefSeq" id="WP_272097270.1">
    <property type="nucleotide sequence ID" value="NZ_JAQNDK010000002.1"/>
</dbReference>
<keyword evidence="1" id="KW-0732">Signal</keyword>
<protein>
    <recommendedName>
        <fullName evidence="2">Type VI lipoprotein IgE-like C-terminal domain-containing protein</fullName>
    </recommendedName>
</protein>
<proteinExistence type="predicted"/>
<comment type="caution">
    <text evidence="3">The sequence shown here is derived from an EMBL/GenBank/DDBJ whole genome shotgun (WGS) entry which is preliminary data.</text>
</comment>
<evidence type="ECO:0000256" key="1">
    <source>
        <dbReference type="SAM" id="SignalP"/>
    </source>
</evidence>
<dbReference type="EMBL" id="JAQNDK010000002">
    <property type="protein sequence ID" value="MDC0680238.1"/>
    <property type="molecule type" value="Genomic_DNA"/>
</dbReference>
<evidence type="ECO:0000313" key="3">
    <source>
        <dbReference type="EMBL" id="MDC0680238.1"/>
    </source>
</evidence>
<feature type="chain" id="PRO_5047098165" description="Type VI lipoprotein IgE-like C-terminal domain-containing protein" evidence="1">
    <location>
        <begin position="20"/>
        <end position="136"/>
    </location>
</feature>
<reference evidence="3 4" key="1">
    <citation type="submission" date="2023-01" db="EMBL/GenBank/DDBJ databases">
        <title>Minimal conservation of predation-associated metabolite biosynthetic gene clusters underscores biosynthetic potential of Myxococcota including descriptions for ten novel species: Archangium lansinium sp. nov., Myxococcus landrumus sp. nov., Nannocystis bai.</title>
        <authorList>
            <person name="Ahearne A."/>
            <person name="Stevens C."/>
            <person name="Dowd S."/>
        </authorList>
    </citation>
    <scope>NUCLEOTIDE SEQUENCE [LARGE SCALE GENOMIC DNA]</scope>
    <source>
        <strain evidence="3 4">WIWO2</strain>
    </source>
</reference>
<keyword evidence="4" id="KW-1185">Reference proteome</keyword>
<evidence type="ECO:0000313" key="4">
    <source>
        <dbReference type="Proteomes" id="UP001217485"/>
    </source>
</evidence>
<dbReference type="InterPro" id="IPR054378">
    <property type="entry name" value="IgE-like_C"/>
</dbReference>
<accession>A0ABT5C2M2</accession>
<sequence>MRLPSLPLPLLAAALAAPAVLGCKSQVQFHVRPDDALNENRPCYLVVRNVDSKTYLEETYQAASLQVTAPDDSVLETAVVFPGTKKEISVSPPAKGMVALYVFFYHPTGDWKAIFPSSEATYDVVLEGSRLRVEKR</sequence>
<evidence type="ECO:0000259" key="2">
    <source>
        <dbReference type="Pfam" id="PF22361"/>
    </source>
</evidence>
<gene>
    <name evidence="3" type="ORF">POL72_21025</name>
</gene>
<dbReference type="Pfam" id="PF22361">
    <property type="entry name" value="IglE_N"/>
    <property type="match status" value="1"/>
</dbReference>
<feature type="signal peptide" evidence="1">
    <location>
        <begin position="1"/>
        <end position="19"/>
    </location>
</feature>
<organism evidence="3 4">
    <name type="scientific">Sorangium atrum</name>
    <dbReference type="NCBI Taxonomy" id="2995308"/>
    <lineage>
        <taxon>Bacteria</taxon>
        <taxon>Pseudomonadati</taxon>
        <taxon>Myxococcota</taxon>
        <taxon>Polyangia</taxon>
        <taxon>Polyangiales</taxon>
        <taxon>Polyangiaceae</taxon>
        <taxon>Sorangium</taxon>
    </lineage>
</organism>
<dbReference type="PROSITE" id="PS51257">
    <property type="entry name" value="PROKAR_LIPOPROTEIN"/>
    <property type="match status" value="1"/>
</dbReference>
<dbReference type="Proteomes" id="UP001217485">
    <property type="component" value="Unassembled WGS sequence"/>
</dbReference>
<name>A0ABT5C2M2_9BACT</name>